<gene>
    <name evidence="1" type="ORF">N7456_000588</name>
</gene>
<name>A0A9W9KS95_9EURO</name>
<dbReference type="AlphaFoldDB" id="A0A9W9KS95"/>
<reference evidence="1" key="2">
    <citation type="journal article" date="2023" name="IMA Fungus">
        <title>Comparative genomic study of the Penicillium genus elucidates a diverse pangenome and 15 lateral gene transfer events.</title>
        <authorList>
            <person name="Petersen C."/>
            <person name="Sorensen T."/>
            <person name="Nielsen M.R."/>
            <person name="Sondergaard T.E."/>
            <person name="Sorensen J.L."/>
            <person name="Fitzpatrick D.A."/>
            <person name="Frisvad J.C."/>
            <person name="Nielsen K.L."/>
        </authorList>
    </citation>
    <scope>NUCLEOTIDE SEQUENCE</scope>
    <source>
        <strain evidence="1">IBT 30069</strain>
    </source>
</reference>
<comment type="caution">
    <text evidence="1">The sequence shown here is derived from an EMBL/GenBank/DDBJ whole genome shotgun (WGS) entry which is preliminary data.</text>
</comment>
<dbReference type="Proteomes" id="UP001149165">
    <property type="component" value="Unassembled WGS sequence"/>
</dbReference>
<protein>
    <submittedName>
        <fullName evidence="1">Uncharacterized protein</fullName>
    </submittedName>
</protein>
<organism evidence="1 2">
    <name type="scientific">Penicillium angulare</name>
    <dbReference type="NCBI Taxonomy" id="116970"/>
    <lineage>
        <taxon>Eukaryota</taxon>
        <taxon>Fungi</taxon>
        <taxon>Dikarya</taxon>
        <taxon>Ascomycota</taxon>
        <taxon>Pezizomycotina</taxon>
        <taxon>Eurotiomycetes</taxon>
        <taxon>Eurotiomycetidae</taxon>
        <taxon>Eurotiales</taxon>
        <taxon>Aspergillaceae</taxon>
        <taxon>Penicillium</taxon>
    </lineage>
</organism>
<dbReference type="OrthoDB" id="4364812at2759"/>
<keyword evidence="2" id="KW-1185">Reference proteome</keyword>
<dbReference type="EMBL" id="JAPQKH010000001">
    <property type="protein sequence ID" value="KAJ5116240.1"/>
    <property type="molecule type" value="Genomic_DNA"/>
</dbReference>
<sequence length="148" mass="16423">MKRFAPEILETGLSVEQYEKDIKLGLCDGIEIETSSDDSNPESGIALDMRISFSYHKERSLNRIHIVDATTLASDGPDAGKVLIVFFDEFGQTVRYSREDSDYAVEITALTNGSLDDHPCWHSANIGELYQRGQQLGPPYSENFGGDS</sequence>
<accession>A0A9W9KS95</accession>
<evidence type="ECO:0000313" key="2">
    <source>
        <dbReference type="Proteomes" id="UP001149165"/>
    </source>
</evidence>
<evidence type="ECO:0000313" key="1">
    <source>
        <dbReference type="EMBL" id="KAJ5116240.1"/>
    </source>
</evidence>
<reference evidence="1" key="1">
    <citation type="submission" date="2022-11" db="EMBL/GenBank/DDBJ databases">
        <authorList>
            <person name="Petersen C."/>
        </authorList>
    </citation>
    <scope>NUCLEOTIDE SEQUENCE</scope>
    <source>
        <strain evidence="1">IBT 30069</strain>
    </source>
</reference>
<proteinExistence type="predicted"/>